<evidence type="ECO:0000313" key="2">
    <source>
        <dbReference type="EMBL" id="CAG8757269.1"/>
    </source>
</evidence>
<sequence length="52" mass="5681">MSSTTSDESNENEPFNKQQIFPAILIIGEVVCVGKSIADNMMLDRHDGSPLT</sequence>
<organism evidence="2 3">
    <name type="scientific">Cetraspora pellucida</name>
    <dbReference type="NCBI Taxonomy" id="1433469"/>
    <lineage>
        <taxon>Eukaryota</taxon>
        <taxon>Fungi</taxon>
        <taxon>Fungi incertae sedis</taxon>
        <taxon>Mucoromycota</taxon>
        <taxon>Glomeromycotina</taxon>
        <taxon>Glomeromycetes</taxon>
        <taxon>Diversisporales</taxon>
        <taxon>Gigasporaceae</taxon>
        <taxon>Cetraspora</taxon>
    </lineage>
</organism>
<dbReference type="Proteomes" id="UP000789759">
    <property type="component" value="Unassembled WGS sequence"/>
</dbReference>
<feature type="non-terminal residue" evidence="2">
    <location>
        <position position="52"/>
    </location>
</feature>
<feature type="transmembrane region" description="Helical" evidence="1">
    <location>
        <begin position="20"/>
        <end position="38"/>
    </location>
</feature>
<keyword evidence="1" id="KW-0472">Membrane</keyword>
<keyword evidence="3" id="KW-1185">Reference proteome</keyword>
<accession>A0A9N9J309</accession>
<comment type="caution">
    <text evidence="2">The sequence shown here is derived from an EMBL/GenBank/DDBJ whole genome shotgun (WGS) entry which is preliminary data.</text>
</comment>
<reference evidence="2" key="1">
    <citation type="submission" date="2021-06" db="EMBL/GenBank/DDBJ databases">
        <authorList>
            <person name="Kallberg Y."/>
            <person name="Tangrot J."/>
            <person name="Rosling A."/>
        </authorList>
    </citation>
    <scope>NUCLEOTIDE SEQUENCE</scope>
    <source>
        <strain evidence="2">FL966</strain>
    </source>
</reference>
<gene>
    <name evidence="2" type="ORF">CPELLU_LOCUS15081</name>
</gene>
<keyword evidence="1" id="KW-0812">Transmembrane</keyword>
<evidence type="ECO:0000313" key="3">
    <source>
        <dbReference type="Proteomes" id="UP000789759"/>
    </source>
</evidence>
<name>A0A9N9J309_9GLOM</name>
<evidence type="ECO:0000256" key="1">
    <source>
        <dbReference type="SAM" id="Phobius"/>
    </source>
</evidence>
<proteinExistence type="predicted"/>
<protein>
    <submittedName>
        <fullName evidence="2">12660_t:CDS:1</fullName>
    </submittedName>
</protein>
<dbReference type="AlphaFoldDB" id="A0A9N9J309"/>
<dbReference type="EMBL" id="CAJVQA010019057">
    <property type="protein sequence ID" value="CAG8757269.1"/>
    <property type="molecule type" value="Genomic_DNA"/>
</dbReference>
<keyword evidence="1" id="KW-1133">Transmembrane helix</keyword>